<evidence type="ECO:0000313" key="1">
    <source>
        <dbReference type="EMBL" id="EHY87356.1"/>
    </source>
</evidence>
<name>H8G7T2_9PSEU</name>
<protein>
    <submittedName>
        <fullName evidence="1">Uncharacterized protein</fullName>
    </submittedName>
</protein>
<dbReference type="EMBL" id="CM001466">
    <property type="protein sequence ID" value="EHY87356.1"/>
    <property type="molecule type" value="Genomic_DNA"/>
</dbReference>
<dbReference type="AlphaFoldDB" id="H8G7T2"/>
<keyword evidence="2" id="KW-1185">Reference proteome</keyword>
<gene>
    <name evidence="1" type="ORF">SacazDRAFT_00382</name>
</gene>
<dbReference type="Proteomes" id="UP000004705">
    <property type="component" value="Chromosome"/>
</dbReference>
<reference evidence="1 2" key="1">
    <citation type="journal article" date="2012" name="Stand. Genomic Sci.">
        <title>Genome sequence of the soil bacterium Saccharomonospora azurea type strain (NA-128(T)).</title>
        <authorList>
            <person name="Klenk H.P."/>
            <person name="Held B."/>
            <person name="Lucas S."/>
            <person name="Lapidus A."/>
            <person name="Copeland A."/>
            <person name="Hammon N."/>
            <person name="Pitluck S."/>
            <person name="Goodwin L.A."/>
            <person name="Han C."/>
            <person name="Tapia R."/>
            <person name="Brambilla E.M."/>
            <person name="Potter G."/>
            <person name="Land M."/>
            <person name="Ivanova N."/>
            <person name="Rohde M."/>
            <person name="Goker M."/>
            <person name="Detter J.C."/>
            <person name="Kyrpides N.C."/>
            <person name="Woyke T."/>
        </authorList>
    </citation>
    <scope>NUCLEOTIDE SEQUENCE [LARGE SCALE GENOMIC DNA]</scope>
    <source>
        <strain evidence="1 2">NA-128</strain>
    </source>
</reference>
<accession>H8G7T2</accession>
<dbReference type="HOGENOM" id="CLU_3065939_0_0_11"/>
<dbReference type="RefSeq" id="WP_005438095.1">
    <property type="nucleotide sequence ID" value="NZ_CM001466.1"/>
</dbReference>
<sequence>MSPPVTRTCACAAPHRAARGADATYRTLVHRLARHELTDLALDTEWPSTEGES</sequence>
<proteinExistence type="predicted"/>
<organism evidence="1 2">
    <name type="scientific">Saccharomonospora azurea NA-128</name>
    <dbReference type="NCBI Taxonomy" id="882081"/>
    <lineage>
        <taxon>Bacteria</taxon>
        <taxon>Bacillati</taxon>
        <taxon>Actinomycetota</taxon>
        <taxon>Actinomycetes</taxon>
        <taxon>Pseudonocardiales</taxon>
        <taxon>Pseudonocardiaceae</taxon>
        <taxon>Saccharomonospora</taxon>
    </lineage>
</organism>
<evidence type="ECO:0000313" key="2">
    <source>
        <dbReference type="Proteomes" id="UP000004705"/>
    </source>
</evidence>